<evidence type="ECO:0000313" key="12">
    <source>
        <dbReference type="Proteomes" id="UP000034616"/>
    </source>
</evidence>
<sequence>MQIPRHIFKAYDVRGLIDSEITPLLAESIGRAFAVLLRRESPGKELTFAVGRDMRPNSLELQSSIIKGIRESGVHVLDIGLVSTPAFYFSVGYLKADGGVMISASHNSTVYNGFKFVRAHAIPVSGDTGIQDIANIVEQEAFVFAEQQGRIKTILEIPERAAEAEIDFAGQDSIRSLKIVADSANGMGAQYLDELFKRIPCDPIRLFWNFDGMFPNHEPNPLKEENVKQLKAAVCDRQADIGIATDGDGDRIFFVDDQGQVVEPAILRGLLAQIMLRRFPGATVCYDVRPGKVTEDMILEAGGRPLVTRVGHSFMKEQMRKVDAVFGGESSGHFFYRFPIGVFEGPLTVTVHLLQEMTKQRKTLSELVAPYKKYAHSGELNFRVSDKEIVLQQLKEHFADGVISELDGVTVTYPNFWFNVRASNTESLVRLNVEALNPEVMEEKKKEVVEILERS</sequence>
<dbReference type="PANTHER" id="PTHR43771:SF1">
    <property type="entry name" value="PHOSPHOMANNOMUTASE"/>
    <property type="match status" value="1"/>
</dbReference>
<evidence type="ECO:0000256" key="5">
    <source>
        <dbReference type="ARBA" id="ARBA00022842"/>
    </source>
</evidence>
<organism evidence="11 12">
    <name type="scientific">Candidatus Uhrbacteria bacterium GW2011_GWC2_41_11</name>
    <dbReference type="NCBI Taxonomy" id="1618985"/>
    <lineage>
        <taxon>Bacteria</taxon>
        <taxon>Candidatus Uhriibacteriota</taxon>
    </lineage>
</organism>
<dbReference type="GO" id="GO:0005975">
    <property type="term" value="P:carbohydrate metabolic process"/>
    <property type="evidence" value="ECO:0007669"/>
    <property type="project" value="InterPro"/>
</dbReference>
<feature type="domain" description="Alpha-D-phosphohexomutase alpha/beta/alpha" evidence="9">
    <location>
        <begin position="175"/>
        <end position="259"/>
    </location>
</feature>
<dbReference type="GO" id="GO:0016868">
    <property type="term" value="F:intramolecular phosphotransferase activity"/>
    <property type="evidence" value="ECO:0007669"/>
    <property type="project" value="InterPro"/>
</dbReference>
<dbReference type="Gene3D" id="3.30.310.50">
    <property type="entry name" value="Alpha-D-phosphohexomutase, C-terminal domain"/>
    <property type="match status" value="1"/>
</dbReference>
<dbReference type="PRINTS" id="PR00509">
    <property type="entry name" value="PGMPMM"/>
</dbReference>
<dbReference type="InterPro" id="IPR005846">
    <property type="entry name" value="A-D-PHexomutase_a/b/a-III"/>
</dbReference>
<dbReference type="CDD" id="cd03089">
    <property type="entry name" value="PMM_PGM"/>
    <property type="match status" value="1"/>
</dbReference>
<reference evidence="11 12" key="1">
    <citation type="journal article" date="2015" name="Nature">
        <title>rRNA introns, odd ribosomes, and small enigmatic genomes across a large radiation of phyla.</title>
        <authorList>
            <person name="Brown C.T."/>
            <person name="Hug L.A."/>
            <person name="Thomas B.C."/>
            <person name="Sharon I."/>
            <person name="Castelle C.J."/>
            <person name="Singh A."/>
            <person name="Wilkins M.J."/>
            <person name="Williams K.H."/>
            <person name="Banfield J.F."/>
        </authorList>
    </citation>
    <scope>NUCLEOTIDE SEQUENCE [LARGE SCALE GENOMIC DNA]</scope>
</reference>
<dbReference type="Pfam" id="PF00408">
    <property type="entry name" value="PGM_PMM_IV"/>
    <property type="match status" value="1"/>
</dbReference>
<evidence type="ECO:0000256" key="3">
    <source>
        <dbReference type="ARBA" id="ARBA00022553"/>
    </source>
</evidence>
<gene>
    <name evidence="11" type="ORF">UU35_C0002G0059</name>
</gene>
<keyword evidence="4" id="KW-0479">Metal-binding</keyword>
<dbReference type="InterPro" id="IPR016055">
    <property type="entry name" value="A-D-PHexomutase_a/b/a-I/II/III"/>
</dbReference>
<evidence type="ECO:0000259" key="9">
    <source>
        <dbReference type="Pfam" id="PF02879"/>
    </source>
</evidence>
<dbReference type="InterPro" id="IPR005843">
    <property type="entry name" value="A-D-PHexomutase_C"/>
</dbReference>
<dbReference type="Gene3D" id="3.40.120.10">
    <property type="entry name" value="Alpha-D-Glucose-1,6-Bisphosphate, subunit A, domain 3"/>
    <property type="match status" value="3"/>
</dbReference>
<dbReference type="PATRIC" id="fig|1618985.3.peg.214"/>
<evidence type="ECO:0000313" key="11">
    <source>
        <dbReference type="EMBL" id="KKR87558.1"/>
    </source>
</evidence>
<dbReference type="InterPro" id="IPR005841">
    <property type="entry name" value="Alpha-D-phosphohexomutase_SF"/>
</dbReference>
<keyword evidence="3" id="KW-0597">Phosphoprotein</keyword>
<comment type="similarity">
    <text evidence="2">Belongs to the phosphohexose mutase family.</text>
</comment>
<keyword evidence="6" id="KW-0413">Isomerase</keyword>
<evidence type="ECO:0000256" key="2">
    <source>
        <dbReference type="ARBA" id="ARBA00010231"/>
    </source>
</evidence>
<keyword evidence="5" id="KW-0460">Magnesium</keyword>
<dbReference type="PANTHER" id="PTHR43771">
    <property type="entry name" value="PHOSPHOMANNOMUTASE"/>
    <property type="match status" value="1"/>
</dbReference>
<protein>
    <submittedName>
        <fullName evidence="11">Phosphomannomutase</fullName>
    </submittedName>
</protein>
<dbReference type="InterPro" id="IPR036900">
    <property type="entry name" value="A-D-PHexomutase_C_sf"/>
</dbReference>
<dbReference type="Pfam" id="PF02879">
    <property type="entry name" value="PGM_PMM_II"/>
    <property type="match status" value="1"/>
</dbReference>
<dbReference type="SUPFAM" id="SSF53738">
    <property type="entry name" value="Phosphoglucomutase, first 3 domains"/>
    <property type="match status" value="3"/>
</dbReference>
<evidence type="ECO:0000259" key="7">
    <source>
        <dbReference type="Pfam" id="PF00408"/>
    </source>
</evidence>
<feature type="domain" description="Alpha-D-phosphohexomutase alpha/beta/alpha" evidence="8">
    <location>
        <begin position="6"/>
        <end position="142"/>
    </location>
</feature>
<evidence type="ECO:0000256" key="4">
    <source>
        <dbReference type="ARBA" id="ARBA00022723"/>
    </source>
</evidence>
<accession>A0A0G0UF75</accession>
<comment type="caution">
    <text evidence="11">The sequence shown here is derived from an EMBL/GenBank/DDBJ whole genome shotgun (WGS) entry which is preliminary data.</text>
</comment>
<evidence type="ECO:0000256" key="6">
    <source>
        <dbReference type="ARBA" id="ARBA00023235"/>
    </source>
</evidence>
<dbReference type="Pfam" id="PF02878">
    <property type="entry name" value="PGM_PMM_I"/>
    <property type="match status" value="1"/>
</dbReference>
<dbReference type="InterPro" id="IPR005845">
    <property type="entry name" value="A-D-PHexomutase_a/b/a-II"/>
</dbReference>
<dbReference type="Pfam" id="PF02880">
    <property type="entry name" value="PGM_PMM_III"/>
    <property type="match status" value="1"/>
</dbReference>
<dbReference type="Proteomes" id="UP000034616">
    <property type="component" value="Unassembled WGS sequence"/>
</dbReference>
<dbReference type="AlphaFoldDB" id="A0A0G0UF75"/>
<proteinExistence type="inferred from homology"/>
<dbReference type="InterPro" id="IPR005844">
    <property type="entry name" value="A-D-PHexomutase_a/b/a-I"/>
</dbReference>
<comment type="cofactor">
    <cofactor evidence="1">
        <name>Mg(2+)</name>
        <dbReference type="ChEBI" id="CHEBI:18420"/>
    </cofactor>
</comment>
<dbReference type="EMBL" id="LCAH01000002">
    <property type="protein sequence ID" value="KKR87558.1"/>
    <property type="molecule type" value="Genomic_DNA"/>
</dbReference>
<dbReference type="GO" id="GO:0046872">
    <property type="term" value="F:metal ion binding"/>
    <property type="evidence" value="ECO:0007669"/>
    <property type="project" value="UniProtKB-KW"/>
</dbReference>
<dbReference type="SUPFAM" id="SSF55957">
    <property type="entry name" value="Phosphoglucomutase, C-terminal domain"/>
    <property type="match status" value="1"/>
</dbReference>
<feature type="domain" description="Alpha-D-phosphohexomutase C-terminal" evidence="7">
    <location>
        <begin position="379"/>
        <end position="450"/>
    </location>
</feature>
<evidence type="ECO:0000259" key="8">
    <source>
        <dbReference type="Pfam" id="PF02878"/>
    </source>
</evidence>
<name>A0A0G0UF75_9BACT</name>
<evidence type="ECO:0000256" key="1">
    <source>
        <dbReference type="ARBA" id="ARBA00001946"/>
    </source>
</evidence>
<evidence type="ECO:0000259" key="10">
    <source>
        <dbReference type="Pfam" id="PF02880"/>
    </source>
</evidence>
<feature type="domain" description="Alpha-D-phosphohexomutase alpha/beta/alpha" evidence="10">
    <location>
        <begin position="270"/>
        <end position="374"/>
    </location>
</feature>